<dbReference type="InterPro" id="IPR050437">
    <property type="entry name" value="Ribos_protein_bS1-like"/>
</dbReference>
<dbReference type="Pfam" id="PF12836">
    <property type="entry name" value="HHH_3"/>
    <property type="match status" value="1"/>
</dbReference>
<dbReference type="Gene3D" id="1.10.10.650">
    <property type="entry name" value="RuvA domain 2-like"/>
    <property type="match status" value="1"/>
</dbReference>
<dbReference type="SMART" id="SM00278">
    <property type="entry name" value="HhH1"/>
    <property type="match status" value="2"/>
</dbReference>
<keyword evidence="5" id="KW-1185">Reference proteome</keyword>
<keyword evidence="1" id="KW-0227">DNA damage</keyword>
<dbReference type="InterPro" id="IPR037027">
    <property type="entry name" value="YqgF/RNaseH-like_dom_sf"/>
</dbReference>
<evidence type="ECO:0000256" key="2">
    <source>
        <dbReference type="ARBA" id="ARBA00023204"/>
    </source>
</evidence>
<dbReference type="RefSeq" id="WP_091467329.1">
    <property type="nucleotide sequence ID" value="NZ_FOEI01000003.1"/>
</dbReference>
<dbReference type="Proteomes" id="UP000198648">
    <property type="component" value="Unassembled WGS sequence"/>
</dbReference>
<proteinExistence type="predicted"/>
<reference evidence="4 5" key="1">
    <citation type="submission" date="2016-10" db="EMBL/GenBank/DDBJ databases">
        <authorList>
            <person name="de Groot N.N."/>
        </authorList>
    </citation>
    <scope>NUCLEOTIDE SEQUENCE [LARGE SCALE GENOMIC DNA]</scope>
    <source>
        <strain evidence="4 5">DSM 27078</strain>
    </source>
</reference>
<evidence type="ECO:0000256" key="1">
    <source>
        <dbReference type="ARBA" id="ARBA00022763"/>
    </source>
</evidence>
<dbReference type="GO" id="GO:0003677">
    <property type="term" value="F:DNA binding"/>
    <property type="evidence" value="ECO:0007669"/>
    <property type="project" value="InterPro"/>
</dbReference>
<dbReference type="Gene3D" id="1.10.150.310">
    <property type="entry name" value="Tex RuvX-like domain-like"/>
    <property type="match status" value="1"/>
</dbReference>
<protein>
    <recommendedName>
        <fullName evidence="3">S1 motif domain-containing protein</fullName>
    </recommendedName>
</protein>
<dbReference type="InterPro" id="IPR003029">
    <property type="entry name" value="S1_domain"/>
</dbReference>
<dbReference type="GO" id="GO:0005737">
    <property type="term" value="C:cytoplasm"/>
    <property type="evidence" value="ECO:0007669"/>
    <property type="project" value="UniProtKB-ARBA"/>
</dbReference>
<name>A0A1H9BSC7_9FLAO</name>
<dbReference type="InterPro" id="IPR003583">
    <property type="entry name" value="Hlx-hairpin-Hlx_DNA-bd_motif"/>
</dbReference>
<dbReference type="SUPFAM" id="SSF53098">
    <property type="entry name" value="Ribonuclease H-like"/>
    <property type="match status" value="1"/>
</dbReference>
<dbReference type="Pfam" id="PF00575">
    <property type="entry name" value="S1"/>
    <property type="match status" value="1"/>
</dbReference>
<dbReference type="SMART" id="SM00316">
    <property type="entry name" value="S1"/>
    <property type="match status" value="1"/>
</dbReference>
<dbReference type="FunFam" id="1.10.10.650:FF:000001">
    <property type="entry name" value="S1 RNA-binding domain 1"/>
    <property type="match status" value="1"/>
</dbReference>
<dbReference type="Pfam" id="PF09371">
    <property type="entry name" value="Tex_N"/>
    <property type="match status" value="1"/>
</dbReference>
<dbReference type="SUPFAM" id="SSF47781">
    <property type="entry name" value="RuvA domain 2-like"/>
    <property type="match status" value="2"/>
</dbReference>
<sequence>MTIIQFIQNQTNIAVKSIENTLQLLNEDCTIPFISRYRKDQTGNLDEIQIEQIAKLNKQFEELIKRKESILKSIEEQNALTPELKQKIENSFDLQELEDFYLPYKKKKKTKADTARENGLEPLAKIIMSQKNDDVDYLASQYINDKVANEDEALQGARDIIAEWINENIFIRKSLRRTFLRKAEITTKVVKTKKDDEAAQKFSQYFDWSENVAKAPSHRLLAMLRAEAEGFIKLNVGLNDDDKDEVIRFMEDNLIKTNNDCAEQIEKAIKDSYKRLLEPAISNETLQEAKTKADIKAIDVFAENLRQLLLAPPLGEKRILAIDPGYKSGCKLVCLDEKGDLLNNETIYPHAPQNDTAMAMKKVRSMVNAYNIEAISIGNGTASRETEFFIKKIAFDKPVQVFVVSEAGASVYSASKIAREEFPSYDVTVRGSVSIGRRLSDPLAELVKIDPKSIGVGQYQHDVDQTKLKEQLDTVVMSCVNSVGINVNTASKSLLSYVSGIGEKMAENIVAYRSENGPFEDRKQLKKVPRLGEKAYQQAAAFIRIKDGKNPLDNSAVHPEAYAIVEKMAKDLGIKTHELIANKDKITQITPEKYITPEIGILTLKDILKELEKPGLDPRKAAKIFEFDPNVRSINDLKTGMILPGIVNNITAFGCFVDLGIKESGLVHISQLKAGFVADVNEVVKLHQHVQVKVVEVDEARKRIQLTIIV</sequence>
<dbReference type="PROSITE" id="PS50126">
    <property type="entry name" value="S1"/>
    <property type="match status" value="1"/>
</dbReference>
<dbReference type="GO" id="GO:0006412">
    <property type="term" value="P:translation"/>
    <property type="evidence" value="ECO:0007669"/>
    <property type="project" value="TreeGrafter"/>
</dbReference>
<feature type="domain" description="S1 motif" evidence="3">
    <location>
        <begin position="640"/>
        <end position="709"/>
    </location>
</feature>
<dbReference type="SMART" id="SM00732">
    <property type="entry name" value="YqgFc"/>
    <property type="match status" value="1"/>
</dbReference>
<dbReference type="InterPro" id="IPR023319">
    <property type="entry name" value="Tex-like_HTH_dom_sf"/>
</dbReference>
<dbReference type="GO" id="GO:0003735">
    <property type="term" value="F:structural constituent of ribosome"/>
    <property type="evidence" value="ECO:0007669"/>
    <property type="project" value="TreeGrafter"/>
</dbReference>
<dbReference type="GO" id="GO:0006281">
    <property type="term" value="P:DNA repair"/>
    <property type="evidence" value="ECO:0007669"/>
    <property type="project" value="UniProtKB-KW"/>
</dbReference>
<organism evidence="4 5">
    <name type="scientific">Flavobacterium urocaniciphilum</name>
    <dbReference type="NCBI Taxonomy" id="1299341"/>
    <lineage>
        <taxon>Bacteria</taxon>
        <taxon>Pseudomonadati</taxon>
        <taxon>Bacteroidota</taxon>
        <taxon>Flavobacteriia</taxon>
        <taxon>Flavobacteriales</taxon>
        <taxon>Flavobacteriaceae</taxon>
        <taxon>Flavobacterium</taxon>
    </lineage>
</organism>
<keyword evidence="2" id="KW-0234">DNA repair</keyword>
<dbReference type="PANTHER" id="PTHR10724:SF10">
    <property type="entry name" value="S1 RNA-BINDING DOMAIN-CONTAINING PROTEIN 1"/>
    <property type="match status" value="1"/>
</dbReference>
<dbReference type="InterPro" id="IPR041692">
    <property type="entry name" value="HHH_9"/>
</dbReference>
<dbReference type="SUPFAM" id="SSF158832">
    <property type="entry name" value="Tex N-terminal region-like"/>
    <property type="match status" value="1"/>
</dbReference>
<evidence type="ECO:0000313" key="4">
    <source>
        <dbReference type="EMBL" id="SEP91872.1"/>
    </source>
</evidence>
<dbReference type="STRING" id="1299341.SAMN05444005_103184"/>
<dbReference type="InterPro" id="IPR006641">
    <property type="entry name" value="YqgF/RNaseH-like_dom"/>
</dbReference>
<dbReference type="FunFam" id="1.10.150.310:FF:000001">
    <property type="entry name" value="RNA-binding transcriptional accessory protein"/>
    <property type="match status" value="1"/>
</dbReference>
<dbReference type="OrthoDB" id="9804714at2"/>
<gene>
    <name evidence="4" type="ORF">SAMN05444005_103184</name>
</gene>
<dbReference type="Pfam" id="PF17674">
    <property type="entry name" value="HHH_9"/>
    <property type="match status" value="1"/>
</dbReference>
<dbReference type="FunFam" id="2.40.50.140:FF:000051">
    <property type="entry name" value="RNA-binding transcriptional accessory protein"/>
    <property type="match status" value="1"/>
</dbReference>
<dbReference type="Gene3D" id="3.30.420.140">
    <property type="entry name" value="YqgF/RNase H-like domain"/>
    <property type="match status" value="1"/>
</dbReference>
<dbReference type="PANTHER" id="PTHR10724">
    <property type="entry name" value="30S RIBOSOMAL PROTEIN S1"/>
    <property type="match status" value="1"/>
</dbReference>
<dbReference type="InterPro" id="IPR018974">
    <property type="entry name" value="Tex-like_N"/>
</dbReference>
<dbReference type="AlphaFoldDB" id="A0A1H9BSC7"/>
<accession>A0A1H9BSC7</accession>
<dbReference type="InterPro" id="IPR055179">
    <property type="entry name" value="Tex-like_central_region"/>
</dbReference>
<dbReference type="Gene3D" id="2.40.50.140">
    <property type="entry name" value="Nucleic acid-binding proteins"/>
    <property type="match status" value="1"/>
</dbReference>
<dbReference type="InterPro" id="IPR012340">
    <property type="entry name" value="NA-bd_OB-fold"/>
</dbReference>
<dbReference type="FunFam" id="3.30.420.140:FF:000001">
    <property type="entry name" value="RNA-binding transcriptional accessory protein"/>
    <property type="match status" value="1"/>
</dbReference>
<dbReference type="InterPro" id="IPR044146">
    <property type="entry name" value="S1_Tex"/>
</dbReference>
<dbReference type="Pfam" id="PF16921">
    <property type="entry name" value="Tex_YqgF"/>
    <property type="match status" value="1"/>
</dbReference>
<dbReference type="SUPFAM" id="SSF50249">
    <property type="entry name" value="Nucleic acid-binding proteins"/>
    <property type="match status" value="1"/>
</dbReference>
<dbReference type="GO" id="GO:0003729">
    <property type="term" value="F:mRNA binding"/>
    <property type="evidence" value="ECO:0007669"/>
    <property type="project" value="TreeGrafter"/>
</dbReference>
<dbReference type="InterPro" id="IPR023323">
    <property type="entry name" value="Tex-like_dom_sf"/>
</dbReference>
<dbReference type="Pfam" id="PF22706">
    <property type="entry name" value="Tex_central_region"/>
    <property type="match status" value="1"/>
</dbReference>
<evidence type="ECO:0000313" key="5">
    <source>
        <dbReference type="Proteomes" id="UP000198648"/>
    </source>
</evidence>
<dbReference type="InterPro" id="IPR012337">
    <property type="entry name" value="RNaseH-like_sf"/>
</dbReference>
<dbReference type="Gene3D" id="1.10.3500.10">
    <property type="entry name" value="Tex N-terminal region-like"/>
    <property type="match status" value="1"/>
</dbReference>
<dbReference type="InterPro" id="IPR032639">
    <property type="entry name" value="Tex_YqgF"/>
</dbReference>
<dbReference type="EMBL" id="FOEI01000003">
    <property type="protein sequence ID" value="SEP91872.1"/>
    <property type="molecule type" value="Genomic_DNA"/>
</dbReference>
<dbReference type="InterPro" id="IPR010994">
    <property type="entry name" value="RuvA_2-like"/>
</dbReference>
<dbReference type="CDD" id="cd05685">
    <property type="entry name" value="S1_Tex"/>
    <property type="match status" value="1"/>
</dbReference>
<evidence type="ECO:0000259" key="3">
    <source>
        <dbReference type="PROSITE" id="PS50126"/>
    </source>
</evidence>